<keyword evidence="2 4" id="KW-0547">Nucleotide-binding</keyword>
<evidence type="ECO:0000256" key="4">
    <source>
        <dbReference type="PROSITE-ProRule" id="PRU00409"/>
    </source>
</evidence>
<dbReference type="Gene3D" id="3.30.470.20">
    <property type="entry name" value="ATP-grasp fold, B domain"/>
    <property type="match status" value="1"/>
</dbReference>
<sequence length="659" mass="69257">MTELSERPTTTAATIEAATSPTLHGSLVTPEQVSTLFNPKAIALIGATDKSNWSLSLFANLHTHGFDGPVYLVNPRGGVVHGEQSYATIGDLPDGVDLAFVMVPTTVILDILEQLADHDIKSAVILTSGFGEVGAEGAKLEHQVVDLAKRRGLTLLGPNGNGYINAAKQITPYGLNINAPLLRGPVGVVLQSGALASAVLGFSQARNIGISLLVSMGNEAMVTLTDAMRYLVRDPDTKVITLFIESIRQPEEFLVVAKEALEAGKPVVAFKVGRSQKGSTVAKAHTGSLVGDDRVIDAVFKQYGVIRVDCLEDMIMTAGLLAETGPLPGNRVGFVTPSGGACEIAADRSEDEGLEIPDFAPATVEGLKRVVPDFATVQNPLDVTGYILVNPALLREALAVVDKDPGIDVIVLASDLAREEPADPTRAYDMARGTADAIRACEKPVVVMGNTLVDITPFGRKVADEVSFPGVLGGIHHALAALGRAVRWSEFQRQHAAGRVMVPQAHAQAMTVDATPGSTWTEHQASAFLADNGVPVVPQELVDSADAAVAAAERLGYPVVVKLAAADIAHKSDIGGVRLGLTDAEQVREAFETVTTVGRNAEADVQGAVIQPMRGSGIELIVGIVRDPVWGPVLAVGLGGVWVEILRDSALRVLPVDRG</sequence>
<comment type="caution">
    <text evidence="6">The sequence shown here is derived from an EMBL/GenBank/DDBJ whole genome shotgun (WGS) entry which is preliminary data.</text>
</comment>
<dbReference type="EMBL" id="JBEPCU010000336">
    <property type="protein sequence ID" value="MER6979213.1"/>
    <property type="molecule type" value="Genomic_DNA"/>
</dbReference>
<dbReference type="InterPro" id="IPR051538">
    <property type="entry name" value="Acyl-CoA_Synth/Transferase"/>
</dbReference>
<feature type="non-terminal residue" evidence="6">
    <location>
        <position position="659"/>
    </location>
</feature>
<proteinExistence type="predicted"/>
<dbReference type="Gene3D" id="3.40.50.720">
    <property type="entry name" value="NAD(P)-binding Rossmann-like Domain"/>
    <property type="match status" value="1"/>
</dbReference>
<dbReference type="InterPro" id="IPR032875">
    <property type="entry name" value="Succ_CoA_lig_flav_dom"/>
</dbReference>
<dbReference type="InterPro" id="IPR036291">
    <property type="entry name" value="NAD(P)-bd_dom_sf"/>
</dbReference>
<dbReference type="Proteomes" id="UP001458415">
    <property type="component" value="Unassembled WGS sequence"/>
</dbReference>
<dbReference type="InterPro" id="IPR016102">
    <property type="entry name" value="Succinyl-CoA_synth-like"/>
</dbReference>
<dbReference type="InterPro" id="IPR003781">
    <property type="entry name" value="CoA-bd"/>
</dbReference>
<dbReference type="PANTHER" id="PTHR43334:SF1">
    <property type="entry name" value="3-HYDROXYPROPIONATE--COA LIGASE [ADP-FORMING]"/>
    <property type="match status" value="1"/>
</dbReference>
<dbReference type="PANTHER" id="PTHR43334">
    <property type="entry name" value="ACETATE--COA LIGASE [ADP-FORMING]"/>
    <property type="match status" value="1"/>
</dbReference>
<gene>
    <name evidence="6" type="ORF">ABT317_20030</name>
</gene>
<dbReference type="Pfam" id="PF13607">
    <property type="entry name" value="Succ_CoA_lig"/>
    <property type="match status" value="1"/>
</dbReference>
<accession>A0ABV1W4U1</accession>
<dbReference type="Gene3D" id="3.30.1490.20">
    <property type="entry name" value="ATP-grasp fold, A domain"/>
    <property type="match status" value="1"/>
</dbReference>
<dbReference type="SUPFAM" id="SSF56059">
    <property type="entry name" value="Glutathione synthetase ATP-binding domain-like"/>
    <property type="match status" value="1"/>
</dbReference>
<evidence type="ECO:0000313" key="6">
    <source>
        <dbReference type="EMBL" id="MER6979213.1"/>
    </source>
</evidence>
<name>A0ABV1W4U1_9ACTN</name>
<dbReference type="PROSITE" id="PS50975">
    <property type="entry name" value="ATP_GRASP"/>
    <property type="match status" value="1"/>
</dbReference>
<feature type="domain" description="ATP-grasp" evidence="5">
    <location>
        <begin position="526"/>
        <end position="562"/>
    </location>
</feature>
<dbReference type="Gene3D" id="3.40.50.261">
    <property type="entry name" value="Succinyl-CoA synthetase domains"/>
    <property type="match status" value="2"/>
</dbReference>
<dbReference type="InterPro" id="IPR013815">
    <property type="entry name" value="ATP_grasp_subdomain_1"/>
</dbReference>
<dbReference type="InterPro" id="IPR011761">
    <property type="entry name" value="ATP-grasp"/>
</dbReference>
<evidence type="ECO:0000256" key="1">
    <source>
        <dbReference type="ARBA" id="ARBA00022598"/>
    </source>
</evidence>
<keyword evidence="3 4" id="KW-0067">ATP-binding</keyword>
<dbReference type="SUPFAM" id="SSF51735">
    <property type="entry name" value="NAD(P)-binding Rossmann-fold domains"/>
    <property type="match status" value="1"/>
</dbReference>
<evidence type="ECO:0000256" key="2">
    <source>
        <dbReference type="ARBA" id="ARBA00022741"/>
    </source>
</evidence>
<dbReference type="Pfam" id="PF13549">
    <property type="entry name" value="ATP-grasp_5"/>
    <property type="match status" value="1"/>
</dbReference>
<evidence type="ECO:0000256" key="3">
    <source>
        <dbReference type="ARBA" id="ARBA00022840"/>
    </source>
</evidence>
<organism evidence="6 7">
    <name type="scientific">Streptomyces carpinensis</name>
    <dbReference type="NCBI Taxonomy" id="66369"/>
    <lineage>
        <taxon>Bacteria</taxon>
        <taxon>Bacillati</taxon>
        <taxon>Actinomycetota</taxon>
        <taxon>Actinomycetes</taxon>
        <taxon>Kitasatosporales</taxon>
        <taxon>Streptomycetaceae</taxon>
        <taxon>Streptomyces</taxon>
    </lineage>
</organism>
<protein>
    <submittedName>
        <fullName evidence="6">Acetate--CoA ligase family protein</fullName>
    </submittedName>
</protein>
<keyword evidence="7" id="KW-1185">Reference proteome</keyword>
<evidence type="ECO:0000313" key="7">
    <source>
        <dbReference type="Proteomes" id="UP001458415"/>
    </source>
</evidence>
<dbReference type="SMART" id="SM00881">
    <property type="entry name" value="CoA_binding"/>
    <property type="match status" value="1"/>
</dbReference>
<keyword evidence="1 6" id="KW-0436">Ligase</keyword>
<evidence type="ECO:0000259" key="5">
    <source>
        <dbReference type="PROSITE" id="PS50975"/>
    </source>
</evidence>
<reference evidence="6 7" key="1">
    <citation type="submission" date="2024-06" db="EMBL/GenBank/DDBJ databases">
        <title>The Natural Products Discovery Center: Release of the First 8490 Sequenced Strains for Exploring Actinobacteria Biosynthetic Diversity.</title>
        <authorList>
            <person name="Kalkreuter E."/>
            <person name="Kautsar S.A."/>
            <person name="Yang D."/>
            <person name="Bader C.D."/>
            <person name="Teijaro C.N."/>
            <person name="Fluegel L."/>
            <person name="Davis C.M."/>
            <person name="Simpson J.R."/>
            <person name="Lauterbach L."/>
            <person name="Steele A.D."/>
            <person name="Gui C."/>
            <person name="Meng S."/>
            <person name="Li G."/>
            <person name="Viehrig K."/>
            <person name="Ye F."/>
            <person name="Su P."/>
            <person name="Kiefer A.F."/>
            <person name="Nichols A."/>
            <person name="Cepeda A.J."/>
            <person name="Yan W."/>
            <person name="Fan B."/>
            <person name="Jiang Y."/>
            <person name="Adhikari A."/>
            <person name="Zheng C.-J."/>
            <person name="Schuster L."/>
            <person name="Cowan T.M."/>
            <person name="Smanski M.J."/>
            <person name="Chevrette M.G."/>
            <person name="De Carvalho L.P.S."/>
            <person name="Shen B."/>
        </authorList>
    </citation>
    <scope>NUCLEOTIDE SEQUENCE [LARGE SCALE GENOMIC DNA]</scope>
    <source>
        <strain evidence="6 7">NPDC000634</strain>
    </source>
</reference>
<dbReference type="SUPFAM" id="SSF52210">
    <property type="entry name" value="Succinyl-CoA synthetase domains"/>
    <property type="match status" value="2"/>
</dbReference>
<dbReference type="GO" id="GO:0016874">
    <property type="term" value="F:ligase activity"/>
    <property type="evidence" value="ECO:0007669"/>
    <property type="project" value="UniProtKB-KW"/>
</dbReference>
<dbReference type="Pfam" id="PF13380">
    <property type="entry name" value="CoA_binding_2"/>
    <property type="match status" value="1"/>
</dbReference>